<sequence length="147" mass="16354">MGDMMRTTRDRIRHTISFEIIGLIIATPLAAALFHLPLFDIGVVGIATSLVATAWNYVYNLGFDHALVRLTGSTSRGIPVRVLHAVLFEGGLMLMLLPGIAWYLGISLFEALTMDIAFTLFYMGYTFFFNLAYDRVFPIEGERATAV</sequence>
<keyword evidence="4" id="KW-1185">Reference proteome</keyword>
<name>A0ABU0M4T8_9HYPH</name>
<dbReference type="NCBIfam" id="NF033664">
    <property type="entry name" value="PACE_transport"/>
    <property type="match status" value="1"/>
</dbReference>
<dbReference type="InterPro" id="IPR007896">
    <property type="entry name" value="BTP_bacteria"/>
</dbReference>
<dbReference type="InterPro" id="IPR058208">
    <property type="entry name" value="PACE"/>
</dbReference>
<protein>
    <submittedName>
        <fullName evidence="3">Membrane protein</fullName>
    </submittedName>
</protein>
<feature type="transmembrane region" description="Helical" evidence="1">
    <location>
        <begin position="12"/>
        <end position="35"/>
    </location>
</feature>
<proteinExistence type="predicted"/>
<keyword evidence="1" id="KW-1133">Transmembrane helix</keyword>
<accession>A0ABU0M4T8</accession>
<dbReference type="Proteomes" id="UP001223743">
    <property type="component" value="Unassembled WGS sequence"/>
</dbReference>
<feature type="domain" description="Chlorhexidine efflux transporter" evidence="2">
    <location>
        <begin position="6"/>
        <end position="67"/>
    </location>
</feature>
<comment type="caution">
    <text evidence="3">The sequence shown here is derived from an EMBL/GenBank/DDBJ whole genome shotgun (WGS) entry which is preliminary data.</text>
</comment>
<feature type="domain" description="Chlorhexidine efflux transporter" evidence="2">
    <location>
        <begin position="76"/>
        <end position="138"/>
    </location>
</feature>
<keyword evidence="1" id="KW-0472">Membrane</keyword>
<evidence type="ECO:0000256" key="1">
    <source>
        <dbReference type="SAM" id="Phobius"/>
    </source>
</evidence>
<gene>
    <name evidence="3" type="ORF">QO015_001569</name>
</gene>
<organism evidence="3 4">
    <name type="scientific">Kaistia geumhonensis</name>
    <dbReference type="NCBI Taxonomy" id="410839"/>
    <lineage>
        <taxon>Bacteria</taxon>
        <taxon>Pseudomonadati</taxon>
        <taxon>Pseudomonadota</taxon>
        <taxon>Alphaproteobacteria</taxon>
        <taxon>Hyphomicrobiales</taxon>
        <taxon>Kaistiaceae</taxon>
        <taxon>Kaistia</taxon>
    </lineage>
</organism>
<dbReference type="Pfam" id="PF05232">
    <property type="entry name" value="BTP"/>
    <property type="match status" value="2"/>
</dbReference>
<keyword evidence="1" id="KW-0812">Transmembrane</keyword>
<dbReference type="EMBL" id="JAUSWJ010000001">
    <property type="protein sequence ID" value="MDQ0515956.1"/>
    <property type="molecule type" value="Genomic_DNA"/>
</dbReference>
<evidence type="ECO:0000259" key="2">
    <source>
        <dbReference type="Pfam" id="PF05232"/>
    </source>
</evidence>
<evidence type="ECO:0000313" key="3">
    <source>
        <dbReference type="EMBL" id="MDQ0515956.1"/>
    </source>
</evidence>
<feature type="transmembrane region" description="Helical" evidence="1">
    <location>
        <begin position="41"/>
        <end position="61"/>
    </location>
</feature>
<feature type="transmembrane region" description="Helical" evidence="1">
    <location>
        <begin position="116"/>
        <end position="133"/>
    </location>
</feature>
<feature type="transmembrane region" description="Helical" evidence="1">
    <location>
        <begin position="82"/>
        <end position="104"/>
    </location>
</feature>
<reference evidence="3 4" key="1">
    <citation type="submission" date="2023-07" db="EMBL/GenBank/DDBJ databases">
        <title>Genomic Encyclopedia of Type Strains, Phase IV (KMG-IV): sequencing the most valuable type-strain genomes for metagenomic binning, comparative biology and taxonomic classification.</title>
        <authorList>
            <person name="Goeker M."/>
        </authorList>
    </citation>
    <scope>NUCLEOTIDE SEQUENCE [LARGE SCALE GENOMIC DNA]</scope>
    <source>
        <strain evidence="3 4">B1-1</strain>
    </source>
</reference>
<evidence type="ECO:0000313" key="4">
    <source>
        <dbReference type="Proteomes" id="UP001223743"/>
    </source>
</evidence>